<organism evidence="1">
    <name type="scientific">freshwater metagenome</name>
    <dbReference type="NCBI Taxonomy" id="449393"/>
    <lineage>
        <taxon>unclassified sequences</taxon>
        <taxon>metagenomes</taxon>
        <taxon>ecological metagenomes</taxon>
    </lineage>
</organism>
<accession>A0A6J7PAF4</accession>
<dbReference type="AlphaFoldDB" id="A0A6J7PAF4"/>
<protein>
    <submittedName>
        <fullName evidence="1">Unannotated protein</fullName>
    </submittedName>
</protein>
<sequence>MDALGPATALENAAGELVDDLHLAALHYVVLVALIQLLGLQRRLQLVYEVLLDLVVEIRDAERLLHLLDTGLHGEDNALVLLYFVVIVALQAPNDAGELVVELRSIGDTARDDQRRSRFIDEDGVHLVDDGIVVAPLGLVLQPDRHVVAEVVEPELVIGAVRDVASVCRTLLGRRLFVPGDDESDREAHEAVDATHPL</sequence>
<dbReference type="EMBL" id="CAFBON010000219">
    <property type="protein sequence ID" value="CAB5002347.1"/>
    <property type="molecule type" value="Genomic_DNA"/>
</dbReference>
<reference evidence="1" key="1">
    <citation type="submission" date="2020-05" db="EMBL/GenBank/DDBJ databases">
        <authorList>
            <person name="Chiriac C."/>
            <person name="Salcher M."/>
            <person name="Ghai R."/>
            <person name="Kavagutti S V."/>
        </authorList>
    </citation>
    <scope>NUCLEOTIDE SEQUENCE</scope>
</reference>
<name>A0A6J7PAF4_9ZZZZ</name>
<evidence type="ECO:0000313" key="1">
    <source>
        <dbReference type="EMBL" id="CAB5002347.1"/>
    </source>
</evidence>
<proteinExistence type="predicted"/>
<gene>
    <name evidence="1" type="ORF">UFOPK3954_01808</name>
</gene>